<dbReference type="AlphaFoldDB" id="A0A834YQZ9"/>
<sequence length="914" mass="102574">MAVGGEHCVGEEAEMIESSSGKELVVYEGDENIEPYKGMEFESEEAAKVYYDMYATRIGFIMRVDAFRRSLRDGSVICRRLVCNKEGFRKAKPKTSESRKVRAITREGCKAMLMVKREKTGKWMVSKFIKEHNHPLVVSSGNSRRSLLLSYTPVAPSLEDVAALLQLEIFGEHVIAAINYNDPVMMECTEALTSALKASTKKSMKRANFNDWVRYFWREQASKKKGVGTSQPSAYGAGMHSPFRREAFIAVWLSRYIFPAYPYEKIQERLFGCASRIANGTRYSLVSLFLGNLYHNLDLFHRDLVKSKGESPIEIFACASFLQMWLWERVPGYAPSPSSLVQLAINKGTPEKLFPRALRWSNVRPKKNAKLFHSLDKGFFNFRPYTQTLEGALPLDYYTPGTSFQQVDFPGHITAQDLNFFAIITYSVLVVINESPFISVSYNPSRFQRQFGLDQGVPLLSVHAYPPPAAGRMHLVSRWREYLSPALDSFLLPQADREGRYTPAMKEYWARSITYFQDFINSPSLEVLPEEPSPRLKGQKKAGKRTLKKTTVGGLKRKLVPASKKAAPPAKRSKKEETEAIYISESEWDNDSSPSIGEELEESRGSFFMRPRKKAPSTPVHVGSEAREEAPRTPIHDITCISAFFDGIPSYSINGVLRNDPELHGGAEVIGQPSCIPMDSLSGIVGENITGFEEDMAILRNEFGDLKESTQVVPSTSNPPLVTVSSPPFQSNVPVPLPSVPLIVAPQIPPIDSSPLIASCFLPSRPLPVHQSSTLAVVQGSEWSLATPLATTLIGDYKVKPELEPFADLRHWRTILEDAHAIGVEIEWLLVRLDELSIAQEFQGRVKQAEVELRAAQAKLYSLEEEQQILAKNHEELEEVIVMEQDKLKPLREEGKALEHFIVGGLLQDLFAKK</sequence>
<dbReference type="PANTHER" id="PTHR46328">
    <property type="entry name" value="FAR-RED IMPAIRED RESPONSIVE (FAR1) FAMILY PROTEIN-RELATED"/>
    <property type="match status" value="1"/>
</dbReference>
<evidence type="ECO:0000256" key="1">
    <source>
        <dbReference type="SAM" id="Coils"/>
    </source>
</evidence>
<evidence type="ECO:0000259" key="3">
    <source>
        <dbReference type="Pfam" id="PF03101"/>
    </source>
</evidence>
<dbReference type="PANTHER" id="PTHR46328:SF14">
    <property type="entry name" value="FAR-RED IMPAIRED RESPONSIVE (FAR1) FAMILY PROTEIN"/>
    <property type="match status" value="1"/>
</dbReference>
<feature type="region of interest" description="Disordered" evidence="2">
    <location>
        <begin position="529"/>
        <end position="553"/>
    </location>
</feature>
<dbReference type="Pfam" id="PF10536">
    <property type="entry name" value="PMD"/>
    <property type="match status" value="1"/>
</dbReference>
<dbReference type="EMBL" id="JABCRI010000014">
    <property type="protein sequence ID" value="KAF8393879.1"/>
    <property type="molecule type" value="Genomic_DNA"/>
</dbReference>
<dbReference type="InterPro" id="IPR019557">
    <property type="entry name" value="AminoTfrase-like_pln_mobile"/>
</dbReference>
<organism evidence="5 6">
    <name type="scientific">Tetracentron sinense</name>
    <name type="common">Spur-leaf</name>
    <dbReference type="NCBI Taxonomy" id="13715"/>
    <lineage>
        <taxon>Eukaryota</taxon>
        <taxon>Viridiplantae</taxon>
        <taxon>Streptophyta</taxon>
        <taxon>Embryophyta</taxon>
        <taxon>Tracheophyta</taxon>
        <taxon>Spermatophyta</taxon>
        <taxon>Magnoliopsida</taxon>
        <taxon>Trochodendrales</taxon>
        <taxon>Trochodendraceae</taxon>
        <taxon>Tetracentron</taxon>
    </lineage>
</organism>
<evidence type="ECO:0000256" key="2">
    <source>
        <dbReference type="SAM" id="MobiDB-lite"/>
    </source>
</evidence>
<keyword evidence="6" id="KW-1185">Reference proteome</keyword>
<dbReference type="Proteomes" id="UP000655225">
    <property type="component" value="Unassembled WGS sequence"/>
</dbReference>
<feature type="domain" description="FAR1" evidence="3">
    <location>
        <begin position="50"/>
        <end position="137"/>
    </location>
</feature>
<feature type="domain" description="Aminotransferase-like plant mobile" evidence="4">
    <location>
        <begin position="155"/>
        <end position="508"/>
    </location>
</feature>
<protein>
    <submittedName>
        <fullName evidence="5">Uncharacterized protein</fullName>
    </submittedName>
</protein>
<accession>A0A834YQZ9</accession>
<keyword evidence="1" id="KW-0175">Coiled coil</keyword>
<evidence type="ECO:0000313" key="5">
    <source>
        <dbReference type="EMBL" id="KAF8393879.1"/>
    </source>
</evidence>
<dbReference type="InterPro" id="IPR004330">
    <property type="entry name" value="FAR1_DNA_bnd_dom"/>
</dbReference>
<evidence type="ECO:0000259" key="4">
    <source>
        <dbReference type="Pfam" id="PF10536"/>
    </source>
</evidence>
<comment type="caution">
    <text evidence="5">The sequence shown here is derived from an EMBL/GenBank/DDBJ whole genome shotgun (WGS) entry which is preliminary data.</text>
</comment>
<feature type="coiled-coil region" evidence="1">
    <location>
        <begin position="839"/>
        <end position="894"/>
    </location>
</feature>
<dbReference type="Pfam" id="PF03101">
    <property type="entry name" value="FAR1"/>
    <property type="match status" value="1"/>
</dbReference>
<proteinExistence type="predicted"/>
<gene>
    <name evidence="5" type="ORF">HHK36_020077</name>
</gene>
<evidence type="ECO:0000313" key="6">
    <source>
        <dbReference type="Proteomes" id="UP000655225"/>
    </source>
</evidence>
<feature type="compositionally biased region" description="Basic residues" evidence="2">
    <location>
        <begin position="537"/>
        <end position="548"/>
    </location>
</feature>
<feature type="region of interest" description="Disordered" evidence="2">
    <location>
        <begin position="610"/>
        <end position="631"/>
    </location>
</feature>
<name>A0A834YQZ9_TETSI</name>
<reference evidence="5 6" key="1">
    <citation type="submission" date="2020-04" db="EMBL/GenBank/DDBJ databases">
        <title>Plant Genome Project.</title>
        <authorList>
            <person name="Zhang R.-G."/>
        </authorList>
    </citation>
    <scope>NUCLEOTIDE SEQUENCE [LARGE SCALE GENOMIC DNA]</scope>
    <source>
        <strain evidence="5">YNK0</strain>
        <tissue evidence="5">Leaf</tissue>
    </source>
</reference>